<name>A0ACC3YLM0_COLTU</name>
<evidence type="ECO:0000313" key="1">
    <source>
        <dbReference type="EMBL" id="KAL0932810.1"/>
    </source>
</evidence>
<dbReference type="EMBL" id="VUJX02000008">
    <property type="protein sequence ID" value="KAL0932810.1"/>
    <property type="molecule type" value="Genomic_DNA"/>
</dbReference>
<comment type="caution">
    <text evidence="1">The sequence shown here is derived from an EMBL/GenBank/DDBJ whole genome shotgun (WGS) entry which is preliminary data.</text>
</comment>
<accession>A0ACC3YLM0</accession>
<protein>
    <submittedName>
        <fullName evidence="1">Exoglucanase 3</fullName>
    </submittedName>
</protein>
<reference evidence="1 2" key="1">
    <citation type="journal article" date="2020" name="Phytopathology">
        <title>Genome Sequence Resources of Colletotrichum truncatum, C. plurivorum, C. musicola, and C. sojae: Four Species Pathogenic to Soybean (Glycine max).</title>
        <authorList>
            <person name="Rogerio F."/>
            <person name="Boufleur T.R."/>
            <person name="Ciampi-Guillardi M."/>
            <person name="Sukno S.A."/>
            <person name="Thon M.R."/>
            <person name="Massola Junior N.S."/>
            <person name="Baroncelli R."/>
        </authorList>
    </citation>
    <scope>NUCLEOTIDE SEQUENCE [LARGE SCALE GENOMIC DNA]</scope>
    <source>
        <strain evidence="1 2">CMES1059</strain>
    </source>
</reference>
<gene>
    <name evidence="1" type="ORF">CTRU02_211773</name>
</gene>
<keyword evidence="2" id="KW-1185">Reference proteome</keyword>
<dbReference type="Proteomes" id="UP000805649">
    <property type="component" value="Unassembled WGS sequence"/>
</dbReference>
<evidence type="ECO:0000313" key="2">
    <source>
        <dbReference type="Proteomes" id="UP000805649"/>
    </source>
</evidence>
<proteinExistence type="predicted"/>
<sequence>MHLTSVITILSALSVVSASPRFGAKGHHFRRQSPVAKGTKNPFEGKKLYANPDWAVKLEQTYESFVAQGDAENASKVRTIQDIGSFVWISNTATLGDIDTAIERVRAIKKETGEDQVLGLVLYNLPDRDCSAGESAGEFSSEKNGLELYKETYIKPYAEKLAAASDVTFAVVLEPDSLANLVTNLNIEFCAKAAPIYEEGIAYAISRLQYDNVNLYIDAAHGGWLGWDDNLAPSAKLFAKVVQKAGNSTKIRGFATNVSNYNPFHANPRANYTEWSNSYDENNYALSLSPHLEAEGLPSRFIIDQGRVSNSRKEWGEWCNVYPAGFGIQPGTPVNNTHIDSIVWIKPGGESDGRCGLEGAPAAGQWFDEYVQMLVKNADPSIVASKARK</sequence>
<organism evidence="1 2">
    <name type="scientific">Colletotrichum truncatum</name>
    <name type="common">Anthracnose fungus</name>
    <name type="synonym">Colletotrichum capsici</name>
    <dbReference type="NCBI Taxonomy" id="5467"/>
    <lineage>
        <taxon>Eukaryota</taxon>
        <taxon>Fungi</taxon>
        <taxon>Dikarya</taxon>
        <taxon>Ascomycota</taxon>
        <taxon>Pezizomycotina</taxon>
        <taxon>Sordariomycetes</taxon>
        <taxon>Hypocreomycetidae</taxon>
        <taxon>Glomerellales</taxon>
        <taxon>Glomerellaceae</taxon>
        <taxon>Colletotrichum</taxon>
        <taxon>Colletotrichum truncatum species complex</taxon>
    </lineage>
</organism>